<accession>A0A915BVU3</accession>
<dbReference type="AlphaFoldDB" id="A0A915BVU3"/>
<reference evidence="17" key="1">
    <citation type="submission" date="2022-11" db="UniProtKB">
        <authorList>
            <consortium name="WormBaseParasite"/>
        </authorList>
    </citation>
    <scope>IDENTIFICATION</scope>
</reference>
<feature type="compositionally biased region" description="Polar residues" evidence="15">
    <location>
        <begin position="1"/>
        <end position="11"/>
    </location>
</feature>
<evidence type="ECO:0000256" key="3">
    <source>
        <dbReference type="ARBA" id="ARBA00012641"/>
    </source>
</evidence>
<evidence type="ECO:0000256" key="12">
    <source>
        <dbReference type="PIRSR" id="PIRSR605027-3"/>
    </source>
</evidence>
<feature type="region of interest" description="Disordered" evidence="15">
    <location>
        <begin position="1"/>
        <end position="23"/>
    </location>
</feature>
<dbReference type="EC" id="2.4.1.135" evidence="3 14"/>
<evidence type="ECO:0000256" key="1">
    <source>
        <dbReference type="ARBA" id="ARBA00004606"/>
    </source>
</evidence>
<dbReference type="Pfam" id="PF03360">
    <property type="entry name" value="Glyco_transf_43"/>
    <property type="match status" value="1"/>
</dbReference>
<comment type="pathway">
    <text evidence="14">Protein modification; protein glycosylation.</text>
</comment>
<dbReference type="Proteomes" id="UP000887569">
    <property type="component" value="Unplaced"/>
</dbReference>
<keyword evidence="4 14" id="KW-0808">Transferase</keyword>
<keyword evidence="12 14" id="KW-0479">Metal-binding</keyword>
<evidence type="ECO:0000313" key="17">
    <source>
        <dbReference type="WBParaSite" id="PgR064_g019_t02"/>
    </source>
</evidence>
<evidence type="ECO:0000256" key="13">
    <source>
        <dbReference type="PIRSR" id="PIRSR605027-4"/>
    </source>
</evidence>
<evidence type="ECO:0000256" key="10">
    <source>
        <dbReference type="ARBA" id="ARBA00047979"/>
    </source>
</evidence>
<dbReference type="Gene3D" id="3.90.550.10">
    <property type="entry name" value="Spore Coat Polysaccharide Biosynthesis Protein SpsA, Chain A"/>
    <property type="match status" value="1"/>
</dbReference>
<dbReference type="GO" id="GO:0005975">
    <property type="term" value="P:carbohydrate metabolic process"/>
    <property type="evidence" value="ECO:0007669"/>
    <property type="project" value="TreeGrafter"/>
</dbReference>
<evidence type="ECO:0000256" key="7">
    <source>
        <dbReference type="ARBA" id="ARBA00022989"/>
    </source>
</evidence>
<dbReference type="GO" id="GO:0000139">
    <property type="term" value="C:Golgi membrane"/>
    <property type="evidence" value="ECO:0007669"/>
    <property type="project" value="UniProtKB-SubCell"/>
</dbReference>
<keyword evidence="16" id="KW-1185">Reference proteome</keyword>
<organism evidence="16 17">
    <name type="scientific">Parascaris univalens</name>
    <name type="common">Nematode worm</name>
    <dbReference type="NCBI Taxonomy" id="6257"/>
    <lineage>
        <taxon>Eukaryota</taxon>
        <taxon>Metazoa</taxon>
        <taxon>Ecdysozoa</taxon>
        <taxon>Nematoda</taxon>
        <taxon>Chromadorea</taxon>
        <taxon>Rhabditida</taxon>
        <taxon>Spirurina</taxon>
        <taxon>Ascaridomorpha</taxon>
        <taxon>Ascaridoidea</taxon>
        <taxon>Ascarididae</taxon>
        <taxon>Parascaris</taxon>
    </lineage>
</organism>
<keyword evidence="7 14" id="KW-1133">Transmembrane helix</keyword>
<sequence length="347" mass="40236">RFVPTSSSRGNVTKRRINNSSTSGHFSRGLCAIFTRKMKWLFFILMIILVAITNILLLSKPQRMHPSTTVFFPIRRRLSSLTQQQAISICNQTFYHLHSAAFNNDRLIIVITPTYKRFTRIPDLIRLSQTLMHISKLAWLVIEDGKQISDAVYRILQRSNLTYCYFAVERNRNFPARGWTARQFALRFVLQYFANFSNRAVVYFADDDNTYDVRIFDKFIRKVEKIGVWAVGTVANLLLEAPSVNEEGKVNGWLTKYAPGRSWAIDMAGFAINLELLLQAQGASFVTCKRKVSPEPCLLSTLNITKENSQAFGYDENPRDILVWHTKSNHHIHRKYFKMNYEYLIDV</sequence>
<comment type="cofactor">
    <cofactor evidence="12 14">
        <name>Mn(2+)</name>
        <dbReference type="ChEBI" id="CHEBI:29035"/>
    </cofactor>
</comment>
<dbReference type="GO" id="GO:0046872">
    <property type="term" value="F:metal ion binding"/>
    <property type="evidence" value="ECO:0007669"/>
    <property type="project" value="UniProtKB-KW"/>
</dbReference>
<comment type="catalytic activity">
    <reaction evidence="10 14">
        <text>3-O-(beta-D-galactosyl-(1-&gt;3)-beta-D-galactosyl-(1-&gt;4)-beta-D-xylosyl)-L-seryl-[protein] + UDP-alpha-D-glucuronate = 3-O-(beta-D-GlcA-(1-&gt;3)-beta-D-Gal-(1-&gt;3)-beta-D-Gal-(1-&gt;4)-beta-D-Xyl)-L-seryl-[protein] + UDP + H(+)</text>
        <dbReference type="Rhea" id="RHEA:24168"/>
        <dbReference type="Rhea" id="RHEA-COMP:12571"/>
        <dbReference type="Rhea" id="RHEA-COMP:12573"/>
        <dbReference type="ChEBI" id="CHEBI:15378"/>
        <dbReference type="ChEBI" id="CHEBI:58052"/>
        <dbReference type="ChEBI" id="CHEBI:58223"/>
        <dbReference type="ChEBI" id="CHEBI:132090"/>
        <dbReference type="ChEBI" id="CHEBI:132093"/>
        <dbReference type="EC" id="2.4.1.135"/>
    </reaction>
</comment>
<feature type="binding site" evidence="12">
    <location>
        <position position="208"/>
    </location>
    <ligand>
        <name>Mn(2+)</name>
        <dbReference type="ChEBI" id="CHEBI:29035"/>
    </ligand>
</feature>
<name>A0A915BVU3_PARUN</name>
<dbReference type="GO" id="GO:0050650">
    <property type="term" value="P:chondroitin sulfate proteoglycan biosynthetic process"/>
    <property type="evidence" value="ECO:0007669"/>
    <property type="project" value="TreeGrafter"/>
</dbReference>
<keyword evidence="5 14" id="KW-0812">Transmembrane</keyword>
<comment type="similarity">
    <text evidence="2 14">Belongs to the glycosyltransferase 43 family.</text>
</comment>
<proteinExistence type="inferred from homology"/>
<keyword evidence="8 14" id="KW-0472">Membrane</keyword>
<dbReference type="PANTHER" id="PTHR10896:SF30">
    <property type="entry name" value="GALACTOSYLGALACTOSYLXYLOSYLPROTEIN 3-BETA-GLUCURONOSYLTRANSFERASE"/>
    <property type="match status" value="1"/>
</dbReference>
<keyword evidence="9" id="KW-0325">Glycoprotein</keyword>
<evidence type="ECO:0000256" key="6">
    <source>
        <dbReference type="ARBA" id="ARBA00022968"/>
    </source>
</evidence>
<dbReference type="InterPro" id="IPR005027">
    <property type="entry name" value="Glyco_trans_43"/>
</dbReference>
<evidence type="ECO:0000256" key="11">
    <source>
        <dbReference type="PIRSR" id="PIRSR605027-1"/>
    </source>
</evidence>
<dbReference type="InterPro" id="IPR029044">
    <property type="entry name" value="Nucleotide-diphossugar_trans"/>
</dbReference>
<dbReference type="PANTHER" id="PTHR10896">
    <property type="entry name" value="GALACTOSYLGALACTOSYLXYLOSYLPROTEIN 3-BETA-GLUCURONOSYLTRANSFERASE BETA-1,3-GLUCURONYLTRANSFERASE"/>
    <property type="match status" value="1"/>
</dbReference>
<keyword evidence="6 14" id="KW-0735">Signal-anchor</keyword>
<evidence type="ECO:0000256" key="8">
    <source>
        <dbReference type="ARBA" id="ARBA00023136"/>
    </source>
</evidence>
<evidence type="ECO:0000256" key="15">
    <source>
        <dbReference type="SAM" id="MobiDB-lite"/>
    </source>
</evidence>
<evidence type="ECO:0000256" key="5">
    <source>
        <dbReference type="ARBA" id="ARBA00022692"/>
    </source>
</evidence>
<feature type="active site" description="Proton donor/acceptor" evidence="11">
    <location>
        <position position="295"/>
    </location>
</feature>
<dbReference type="SUPFAM" id="SSF53448">
    <property type="entry name" value="Nucleotide-diphospho-sugar transferases"/>
    <property type="match status" value="1"/>
</dbReference>
<keyword evidence="12 14" id="KW-0464">Manganese</keyword>
<comment type="subcellular location">
    <subcellularLocation>
        <location evidence="14">Golgi apparatus membrane</location>
        <topology evidence="14">Single-pass type II membrane protein</topology>
    </subcellularLocation>
    <subcellularLocation>
        <location evidence="1">Membrane</location>
        <topology evidence="1">Single-pass type II membrane protein</topology>
    </subcellularLocation>
</comment>
<dbReference type="GO" id="GO:0015018">
    <property type="term" value="F:galactosylgalactosylxylosylprotein 3-beta-glucuronosyltransferase activity"/>
    <property type="evidence" value="ECO:0007669"/>
    <property type="project" value="UniProtKB-UniRule"/>
</dbReference>
<evidence type="ECO:0000256" key="14">
    <source>
        <dbReference type="RuleBase" id="RU363127"/>
    </source>
</evidence>
<evidence type="ECO:0000256" key="9">
    <source>
        <dbReference type="ARBA" id="ARBA00023180"/>
    </source>
</evidence>
<keyword evidence="14" id="KW-0333">Golgi apparatus</keyword>
<feature type="site" description="Interaction with galactose moiety of substrate glycoprotein" evidence="13">
    <location>
        <position position="240"/>
    </location>
</feature>
<feature type="transmembrane region" description="Helical" evidence="14">
    <location>
        <begin position="40"/>
        <end position="58"/>
    </location>
</feature>
<evidence type="ECO:0000256" key="2">
    <source>
        <dbReference type="ARBA" id="ARBA00007706"/>
    </source>
</evidence>
<dbReference type="WBParaSite" id="PgR064_g019_t02">
    <property type="protein sequence ID" value="PgR064_g019_t02"/>
    <property type="gene ID" value="PgR064_g019"/>
</dbReference>
<protein>
    <recommendedName>
        <fullName evidence="3 14">Galactosylgalactosylxylosylprotein 3-beta-glucuronosyltransferase</fullName>
        <ecNumber evidence="3 14">2.4.1.135</ecNumber>
    </recommendedName>
</protein>
<evidence type="ECO:0000313" key="16">
    <source>
        <dbReference type="Proteomes" id="UP000887569"/>
    </source>
</evidence>
<evidence type="ECO:0000256" key="4">
    <source>
        <dbReference type="ARBA" id="ARBA00022679"/>
    </source>
</evidence>